<feature type="transmembrane region" description="Helical" evidence="6">
    <location>
        <begin position="207"/>
        <end position="222"/>
    </location>
</feature>
<keyword evidence="3" id="KW-0133">Cell shape</keyword>
<dbReference type="AlphaFoldDB" id="A0A0A0IBI7"/>
<evidence type="ECO:0000313" key="7">
    <source>
        <dbReference type="EMBL" id="KGM98819.1"/>
    </source>
</evidence>
<evidence type="ECO:0000256" key="6">
    <source>
        <dbReference type="SAM" id="Phobius"/>
    </source>
</evidence>
<dbReference type="GO" id="GO:0008360">
    <property type="term" value="P:regulation of cell shape"/>
    <property type="evidence" value="ECO:0007669"/>
    <property type="project" value="UniProtKB-KW"/>
</dbReference>
<evidence type="ECO:0000256" key="1">
    <source>
        <dbReference type="ARBA" id="ARBA00004141"/>
    </source>
</evidence>
<feature type="transmembrane region" description="Helical" evidence="6">
    <location>
        <begin position="366"/>
        <end position="387"/>
    </location>
</feature>
<feature type="transmembrane region" description="Helical" evidence="6">
    <location>
        <begin position="228"/>
        <end position="244"/>
    </location>
</feature>
<dbReference type="Proteomes" id="UP000030014">
    <property type="component" value="Unassembled WGS sequence"/>
</dbReference>
<proteinExistence type="predicted"/>
<feature type="transmembrane region" description="Helical" evidence="6">
    <location>
        <begin position="177"/>
        <end position="195"/>
    </location>
</feature>
<keyword evidence="5 6" id="KW-0472">Membrane</keyword>
<gene>
    <name evidence="7" type="ORF">Z955_10365</name>
</gene>
<dbReference type="Pfam" id="PF01098">
    <property type="entry name" value="FTSW_RODA_SPOVE"/>
    <property type="match status" value="1"/>
</dbReference>
<comment type="caution">
    <text evidence="7">The sequence shown here is derived from an EMBL/GenBank/DDBJ whole genome shotgun (WGS) entry which is preliminary data.</text>
</comment>
<sequence>MSLINNSKITNYINDVCSYIKYKESHYEIKEELISHIEDIYDEYIEQGESTNTALNKAITRMGNSQEVGTNLNIAHKGSPDWITLILTLILVNTGVIFMYFMKSNNLLENSNILFHNTLKTSVIGTLLIIFLFYFDYRNLKKYSTHIFIVSTIVIILFSYMLNEIAPNSIVLVGDTFRQIIFITPYLFIICLCGIFDKIDFKNKYEVIRLLLICPIPLFLFIKSGCITPLLIYALGFIVILSSYKIKKRFIIAPIVFIASLTLGLIIIQPYRFHKLKAFMYFKNDPTGFGYQNNIMNNILNSITPLGHGFSKNDLLLCNGHKELILNCIIHSLGWIGLIIIISLVTSLIIRLIIIKKYINDSYGRLLICSISSIFIFKIIFNILMNLNLLPILGVSMPFISYGVPENLFNMLSIGLVLSVYRRRSLSLPLQNSK</sequence>
<dbReference type="GO" id="GO:0005886">
    <property type="term" value="C:plasma membrane"/>
    <property type="evidence" value="ECO:0007669"/>
    <property type="project" value="TreeGrafter"/>
</dbReference>
<evidence type="ECO:0000256" key="4">
    <source>
        <dbReference type="ARBA" id="ARBA00022989"/>
    </source>
</evidence>
<dbReference type="NCBIfam" id="NF038403">
    <property type="entry name" value="perm_prefix_1"/>
    <property type="match status" value="1"/>
</dbReference>
<keyword evidence="2 6" id="KW-0812">Transmembrane</keyword>
<accession>A0A0A0IBI7</accession>
<feature type="transmembrane region" description="Helical" evidence="6">
    <location>
        <begin position="147"/>
        <end position="165"/>
    </location>
</feature>
<dbReference type="InterPro" id="IPR047928">
    <property type="entry name" value="Perm_prefix_1"/>
</dbReference>
<keyword evidence="4 6" id="KW-1133">Transmembrane helix</keyword>
<evidence type="ECO:0000313" key="8">
    <source>
        <dbReference type="Proteomes" id="UP000030014"/>
    </source>
</evidence>
<dbReference type="PANTHER" id="PTHR30474:SF1">
    <property type="entry name" value="PEPTIDOGLYCAN GLYCOSYLTRANSFERASE MRDB"/>
    <property type="match status" value="1"/>
</dbReference>
<evidence type="ECO:0000256" key="3">
    <source>
        <dbReference type="ARBA" id="ARBA00022960"/>
    </source>
</evidence>
<evidence type="ECO:0000256" key="5">
    <source>
        <dbReference type="ARBA" id="ARBA00023136"/>
    </source>
</evidence>
<comment type="subcellular location">
    <subcellularLocation>
        <location evidence="1">Membrane</location>
        <topology evidence="1">Multi-pass membrane protein</topology>
    </subcellularLocation>
</comment>
<feature type="transmembrane region" description="Helical" evidence="6">
    <location>
        <begin position="251"/>
        <end position="271"/>
    </location>
</feature>
<dbReference type="EMBL" id="JDRY01000045">
    <property type="protein sequence ID" value="KGM98819.1"/>
    <property type="molecule type" value="Genomic_DNA"/>
</dbReference>
<feature type="transmembrane region" description="Helical" evidence="6">
    <location>
        <begin position="399"/>
        <end position="421"/>
    </location>
</feature>
<dbReference type="PANTHER" id="PTHR30474">
    <property type="entry name" value="CELL CYCLE PROTEIN"/>
    <property type="match status" value="1"/>
</dbReference>
<feature type="transmembrane region" description="Helical" evidence="6">
    <location>
        <begin position="333"/>
        <end position="354"/>
    </location>
</feature>
<feature type="transmembrane region" description="Helical" evidence="6">
    <location>
        <begin position="113"/>
        <end position="135"/>
    </location>
</feature>
<protein>
    <submittedName>
        <fullName evidence="7">Membrane protein</fullName>
    </submittedName>
</protein>
<dbReference type="RefSeq" id="WP_039259680.1">
    <property type="nucleotide sequence ID" value="NZ_JDRY01000045.1"/>
</dbReference>
<dbReference type="GO" id="GO:0051301">
    <property type="term" value="P:cell division"/>
    <property type="evidence" value="ECO:0007669"/>
    <property type="project" value="InterPro"/>
</dbReference>
<name>A0A0A0IBI7_CLOBO</name>
<feature type="transmembrane region" description="Helical" evidence="6">
    <location>
        <begin position="82"/>
        <end position="101"/>
    </location>
</feature>
<reference evidence="7 8" key="1">
    <citation type="submission" date="2014-01" db="EMBL/GenBank/DDBJ databases">
        <title>Plasmidome dynamics in the species complex Clostridium novyi sensu lato converts strains of independent lineages into distinctly different pathogens.</title>
        <authorList>
            <person name="Skarin H."/>
            <person name="Segerman B."/>
        </authorList>
    </citation>
    <scope>NUCLEOTIDE SEQUENCE [LARGE SCALE GENOMIC DNA]</scope>
    <source>
        <strain evidence="7 8">DC5</strain>
    </source>
</reference>
<evidence type="ECO:0000256" key="2">
    <source>
        <dbReference type="ARBA" id="ARBA00022692"/>
    </source>
</evidence>
<organism evidence="7 8">
    <name type="scientific">Clostridium botulinum C/D str. DC5</name>
    <dbReference type="NCBI Taxonomy" id="1443128"/>
    <lineage>
        <taxon>Bacteria</taxon>
        <taxon>Bacillati</taxon>
        <taxon>Bacillota</taxon>
        <taxon>Clostridia</taxon>
        <taxon>Eubacteriales</taxon>
        <taxon>Clostridiaceae</taxon>
        <taxon>Clostridium</taxon>
    </lineage>
</organism>
<dbReference type="InterPro" id="IPR001182">
    <property type="entry name" value="FtsW/RodA"/>
</dbReference>
<dbReference type="GO" id="GO:0015648">
    <property type="term" value="F:lipid-linked peptidoglycan transporter activity"/>
    <property type="evidence" value="ECO:0007669"/>
    <property type="project" value="TreeGrafter"/>
</dbReference>
<dbReference type="GO" id="GO:0032153">
    <property type="term" value="C:cell division site"/>
    <property type="evidence" value="ECO:0007669"/>
    <property type="project" value="TreeGrafter"/>
</dbReference>